<dbReference type="GO" id="GO:0005737">
    <property type="term" value="C:cytoplasm"/>
    <property type="evidence" value="ECO:0007669"/>
    <property type="project" value="UniProtKB-SubCell"/>
</dbReference>
<evidence type="ECO:0000256" key="4">
    <source>
        <dbReference type="PIRSR" id="PIRSR001549-1"/>
    </source>
</evidence>
<feature type="binding site" evidence="4">
    <location>
        <position position="110"/>
    </location>
    <ligand>
        <name>L-histidine</name>
        <dbReference type="ChEBI" id="CHEBI:57595"/>
    </ligand>
</feature>
<feature type="binding site" evidence="4">
    <location>
        <position position="124"/>
    </location>
    <ligand>
        <name>L-histidine</name>
        <dbReference type="ChEBI" id="CHEBI:57595"/>
    </ligand>
</feature>
<accession>A0A3P8KLI5</accession>
<dbReference type="InterPro" id="IPR004516">
    <property type="entry name" value="HisRS/HisZ"/>
</dbReference>
<keyword evidence="3" id="KW-0547">Nucleotide-binding</keyword>
<evidence type="ECO:0000259" key="5">
    <source>
        <dbReference type="PROSITE" id="PS50862"/>
    </source>
</evidence>
<comment type="subunit">
    <text evidence="3">Homodimer.</text>
</comment>
<feature type="binding site" evidence="4">
    <location>
        <position position="128"/>
    </location>
    <ligand>
        <name>L-histidine</name>
        <dbReference type="ChEBI" id="CHEBI:57595"/>
    </ligand>
</feature>
<reference evidence="7 8" key="1">
    <citation type="submission" date="2018-12" db="EMBL/GenBank/DDBJ databases">
        <authorList>
            <consortium name="Pathogen Informatics"/>
        </authorList>
    </citation>
    <scope>NUCLEOTIDE SEQUENCE [LARGE SCALE GENOMIC DNA]</scope>
    <source>
        <strain evidence="7 8">NCTC10126</strain>
    </source>
</reference>
<dbReference type="EMBL" id="UZVY01000001">
    <property type="protein sequence ID" value="VDR41588.1"/>
    <property type="molecule type" value="Genomic_DNA"/>
</dbReference>
<dbReference type="Proteomes" id="UP001058569">
    <property type="component" value="Chromosome"/>
</dbReference>
<feature type="domain" description="Aminoacyl-transfer RNA synthetases class-II family profile" evidence="5">
    <location>
        <begin position="14"/>
        <end position="310"/>
    </location>
</feature>
<dbReference type="CDD" id="cd00773">
    <property type="entry name" value="HisRS-like_core"/>
    <property type="match status" value="1"/>
</dbReference>
<proteinExistence type="inferred from homology"/>
<dbReference type="PIRSF" id="PIRSF001549">
    <property type="entry name" value="His-tRNA_synth"/>
    <property type="match status" value="1"/>
</dbReference>
<keyword evidence="3 7" id="KW-0436">Ligase</keyword>
<feature type="binding site" evidence="4">
    <location>
        <begin position="79"/>
        <end position="81"/>
    </location>
    <ligand>
        <name>L-histidine</name>
        <dbReference type="ChEBI" id="CHEBI:57595"/>
    </ligand>
</feature>
<evidence type="ECO:0000256" key="2">
    <source>
        <dbReference type="ARBA" id="ARBA00022840"/>
    </source>
</evidence>
<dbReference type="SUPFAM" id="SSF55681">
    <property type="entry name" value="Class II aaRS and biotin synthetases"/>
    <property type="match status" value="1"/>
</dbReference>
<comment type="catalytic activity">
    <reaction evidence="3">
        <text>tRNA(His) + L-histidine + ATP = L-histidyl-tRNA(His) + AMP + diphosphate + H(+)</text>
        <dbReference type="Rhea" id="RHEA:17313"/>
        <dbReference type="Rhea" id="RHEA-COMP:9665"/>
        <dbReference type="Rhea" id="RHEA-COMP:9689"/>
        <dbReference type="ChEBI" id="CHEBI:15378"/>
        <dbReference type="ChEBI" id="CHEBI:30616"/>
        <dbReference type="ChEBI" id="CHEBI:33019"/>
        <dbReference type="ChEBI" id="CHEBI:57595"/>
        <dbReference type="ChEBI" id="CHEBI:78442"/>
        <dbReference type="ChEBI" id="CHEBI:78527"/>
        <dbReference type="ChEBI" id="CHEBI:456215"/>
        <dbReference type="EC" id="6.1.1.21"/>
    </reaction>
</comment>
<evidence type="ECO:0000313" key="6">
    <source>
        <dbReference type="EMBL" id="UUD35666.1"/>
    </source>
</evidence>
<evidence type="ECO:0000313" key="7">
    <source>
        <dbReference type="EMBL" id="VDR41588.1"/>
    </source>
</evidence>
<dbReference type="OrthoDB" id="9800814at2"/>
<dbReference type="EMBL" id="CP101806">
    <property type="protein sequence ID" value="UUD35666.1"/>
    <property type="molecule type" value="Genomic_DNA"/>
</dbReference>
<dbReference type="AlphaFoldDB" id="A0A3P8KLI5"/>
<dbReference type="GO" id="GO:0005524">
    <property type="term" value="F:ATP binding"/>
    <property type="evidence" value="ECO:0007669"/>
    <property type="project" value="UniProtKB-UniRule"/>
</dbReference>
<dbReference type="GO" id="GO:0006427">
    <property type="term" value="P:histidyl-tRNA aminoacylation"/>
    <property type="evidence" value="ECO:0007669"/>
    <property type="project" value="UniProtKB-UniRule"/>
</dbReference>
<dbReference type="GO" id="GO:0004821">
    <property type="term" value="F:histidine-tRNA ligase activity"/>
    <property type="evidence" value="ECO:0007669"/>
    <property type="project" value="UniProtKB-UniRule"/>
</dbReference>
<evidence type="ECO:0000256" key="1">
    <source>
        <dbReference type="ARBA" id="ARBA00008226"/>
    </source>
</evidence>
<keyword evidence="9" id="KW-1185">Reference proteome</keyword>
<gene>
    <name evidence="3 7" type="primary">hisS</name>
    <name evidence="7" type="ORF">NCTC10126_00065</name>
    <name evidence="6" type="ORF">NPA07_02220</name>
</gene>
<evidence type="ECO:0000313" key="8">
    <source>
        <dbReference type="Proteomes" id="UP000280036"/>
    </source>
</evidence>
<organism evidence="7 8">
    <name type="scientific">Mycoplasmopsis caviae</name>
    <dbReference type="NCBI Taxonomy" id="55603"/>
    <lineage>
        <taxon>Bacteria</taxon>
        <taxon>Bacillati</taxon>
        <taxon>Mycoplasmatota</taxon>
        <taxon>Mycoplasmoidales</taxon>
        <taxon>Metamycoplasmataceae</taxon>
        <taxon>Mycoplasmopsis</taxon>
    </lineage>
</organism>
<keyword evidence="2 3" id="KW-0067">ATP-binding</keyword>
<feature type="binding site" evidence="4">
    <location>
        <position position="255"/>
    </location>
    <ligand>
        <name>L-histidine</name>
        <dbReference type="ChEBI" id="CHEBI:57595"/>
    </ligand>
</feature>
<evidence type="ECO:0000256" key="3">
    <source>
        <dbReference type="HAMAP-Rule" id="MF_00127"/>
    </source>
</evidence>
<dbReference type="Pfam" id="PF13393">
    <property type="entry name" value="tRNA-synt_His"/>
    <property type="match status" value="1"/>
</dbReference>
<dbReference type="InterPro" id="IPR045864">
    <property type="entry name" value="aa-tRNA-synth_II/BPL/LPL"/>
</dbReference>
<dbReference type="Gene3D" id="3.30.930.10">
    <property type="entry name" value="Bira Bifunctional Protein, Domain 2"/>
    <property type="match status" value="1"/>
</dbReference>
<dbReference type="InterPro" id="IPR015807">
    <property type="entry name" value="His-tRNA-ligase"/>
</dbReference>
<comment type="similarity">
    <text evidence="1 3">Belongs to the class-II aminoacyl-tRNA synthetase family.</text>
</comment>
<sequence>MFNKIKGTRDFSPLENNVIELIRSAFVNYARNYNFHLIETPIIESATLYKRSVASSDIVKKEMYEFKDKGGRDIALRPEGTAGFVRALVENKWYATLKTTKFAYYGPMFRYEQPQKGRYRQFNQAGFEIVDTIINPYNDAELIIAAASLLQCLDVKYVLKINSIGDEETRIRYQSELKKYFEKYKDQLNPISLERLENNVLRILDDKEESKKDFVKKAPKINKYLSENSTKFFKKLTSILDFNNIKYQVDYSLVRGLDYYDEVVFEFVSTSSQSGSQNTVIGGGRYSTLIKELGGPQLYSCGWGLGVDRIGDIISEENSENNEAEKINILVSSTSEKNLDILFSLTNELRNYGSKIEFIKEVSKSKKIFDKAQKLQADVVIFDDVINGQEVFVAKSLSDNDRIIFQYNEDGYADLLDFLAEHNLLSDLVAQDEDEE</sequence>
<dbReference type="HAMAP" id="MF_00127">
    <property type="entry name" value="His_tRNA_synth"/>
    <property type="match status" value="1"/>
</dbReference>
<reference evidence="6" key="2">
    <citation type="submission" date="2022-07" db="EMBL/GenBank/DDBJ databases">
        <title>Complete genome of Mycoplasma caviae type strain G122.</title>
        <authorList>
            <person name="Spergser J."/>
        </authorList>
    </citation>
    <scope>NUCLEOTIDE SEQUENCE</scope>
    <source>
        <strain evidence="6">G122</strain>
    </source>
</reference>
<dbReference type="PROSITE" id="PS50862">
    <property type="entry name" value="AA_TRNA_LIGASE_II"/>
    <property type="match status" value="1"/>
</dbReference>
<name>A0A3P8KLI5_9BACT</name>
<evidence type="ECO:0000313" key="9">
    <source>
        <dbReference type="Proteomes" id="UP001058569"/>
    </source>
</evidence>
<protein>
    <recommendedName>
        <fullName evidence="3">Histidine--tRNA ligase</fullName>
        <ecNumber evidence="3">6.1.1.21</ecNumber>
    </recommendedName>
    <alternativeName>
        <fullName evidence="3">Histidyl-tRNA synthetase</fullName>
        <shortName evidence="3">HisRS</shortName>
    </alternativeName>
</protein>
<dbReference type="NCBIfam" id="TIGR00442">
    <property type="entry name" value="hisS"/>
    <property type="match status" value="1"/>
</dbReference>
<keyword evidence="3" id="KW-0648">Protein biosynthesis</keyword>
<keyword evidence="3" id="KW-0963">Cytoplasm</keyword>
<dbReference type="InterPro" id="IPR041715">
    <property type="entry name" value="HisRS-like_core"/>
</dbReference>
<dbReference type="RefSeq" id="WP_126117880.1">
    <property type="nucleotide sequence ID" value="NZ_CP101806.1"/>
</dbReference>
<keyword evidence="3 7" id="KW-0030">Aminoacyl-tRNA synthetase</keyword>
<dbReference type="PANTHER" id="PTHR43707:SF1">
    <property type="entry name" value="HISTIDINE--TRNA LIGASE, MITOCHONDRIAL-RELATED"/>
    <property type="match status" value="1"/>
</dbReference>
<dbReference type="InterPro" id="IPR006195">
    <property type="entry name" value="aa-tRNA-synth_II"/>
</dbReference>
<dbReference type="Proteomes" id="UP000280036">
    <property type="component" value="Unassembled WGS sequence"/>
</dbReference>
<feature type="binding site" evidence="4">
    <location>
        <begin position="259"/>
        <end position="260"/>
    </location>
    <ligand>
        <name>L-histidine</name>
        <dbReference type="ChEBI" id="CHEBI:57595"/>
    </ligand>
</feature>
<dbReference type="PANTHER" id="PTHR43707">
    <property type="entry name" value="HISTIDYL-TRNA SYNTHETASE"/>
    <property type="match status" value="1"/>
</dbReference>
<dbReference type="EC" id="6.1.1.21" evidence="3"/>
<comment type="subcellular location">
    <subcellularLocation>
        <location evidence="3">Cytoplasm</location>
    </subcellularLocation>
</comment>